<dbReference type="PANTHER" id="PTHR13317:SF4">
    <property type="entry name" value="TRANSMEMBRANE ANTERIOR POSTERIOR TRANSFORMATION PROTEIN 1 HOMOLOG"/>
    <property type="match status" value="1"/>
</dbReference>
<evidence type="ECO:0000256" key="1">
    <source>
        <dbReference type="ARBA" id="ARBA00004141"/>
    </source>
</evidence>
<keyword evidence="3 6" id="KW-0812">Transmembrane</keyword>
<evidence type="ECO:0000313" key="7">
    <source>
        <dbReference type="EMBL" id="CAE8664189.1"/>
    </source>
</evidence>
<dbReference type="PANTHER" id="PTHR13317">
    <property type="entry name" value="TRANSMEMBRANE ANTERIOR POSTERIOR TRANSFORMATION PROTEIN 1 HOMOLOG"/>
    <property type="match status" value="1"/>
</dbReference>
<sequence>LSVSTHRGTYTAFDIAFWLFLLVILELGTDWIKFCLIMKFSELPASIFEVYKEVLLADILLCRCVSIGGSGSEVKSGGAGTGALIAPAVPFRGIHSFSHSLQRRLGFSGVPMTTIVVVHIVMLARSPCVLSQRQFGKTVAVFVVGFFLLCLLAKILLGLMLVGFAARRRGQMTRGLDLFPKVKSL</sequence>
<keyword evidence="5 6" id="KW-0472">Membrane</keyword>
<evidence type="ECO:0000313" key="8">
    <source>
        <dbReference type="Proteomes" id="UP000626109"/>
    </source>
</evidence>
<gene>
    <name evidence="7" type="ORF">PGLA2088_LOCUS15488</name>
</gene>
<feature type="transmembrane region" description="Helical" evidence="6">
    <location>
        <begin position="139"/>
        <end position="166"/>
    </location>
</feature>
<feature type="transmembrane region" description="Helical" evidence="6">
    <location>
        <begin position="15"/>
        <end position="36"/>
    </location>
</feature>
<evidence type="ECO:0000256" key="4">
    <source>
        <dbReference type="ARBA" id="ARBA00022989"/>
    </source>
</evidence>
<dbReference type="InterPro" id="IPR008010">
    <property type="entry name" value="Tatp1"/>
</dbReference>
<reference evidence="7" key="1">
    <citation type="submission" date="2021-02" db="EMBL/GenBank/DDBJ databases">
        <authorList>
            <person name="Dougan E. K."/>
            <person name="Rhodes N."/>
            <person name="Thang M."/>
            <person name="Chan C."/>
        </authorList>
    </citation>
    <scope>NUCLEOTIDE SEQUENCE</scope>
</reference>
<evidence type="ECO:0000256" key="2">
    <source>
        <dbReference type="ARBA" id="ARBA00008803"/>
    </source>
</evidence>
<comment type="caution">
    <text evidence="7">The sequence shown here is derived from an EMBL/GenBank/DDBJ whole genome shotgun (WGS) entry which is preliminary data.</text>
</comment>
<dbReference type="Proteomes" id="UP000626109">
    <property type="component" value="Unassembled WGS sequence"/>
</dbReference>
<evidence type="ECO:0000256" key="6">
    <source>
        <dbReference type="SAM" id="Phobius"/>
    </source>
</evidence>
<organism evidence="7 8">
    <name type="scientific">Polarella glacialis</name>
    <name type="common">Dinoflagellate</name>
    <dbReference type="NCBI Taxonomy" id="89957"/>
    <lineage>
        <taxon>Eukaryota</taxon>
        <taxon>Sar</taxon>
        <taxon>Alveolata</taxon>
        <taxon>Dinophyceae</taxon>
        <taxon>Suessiales</taxon>
        <taxon>Suessiaceae</taxon>
        <taxon>Polarella</taxon>
    </lineage>
</organism>
<dbReference type="GO" id="GO:0005789">
    <property type="term" value="C:endoplasmic reticulum membrane"/>
    <property type="evidence" value="ECO:0007669"/>
    <property type="project" value="TreeGrafter"/>
</dbReference>
<keyword evidence="4 6" id="KW-1133">Transmembrane helix</keyword>
<accession>A0A813J6D2</accession>
<evidence type="ECO:0000256" key="3">
    <source>
        <dbReference type="ARBA" id="ARBA00022692"/>
    </source>
</evidence>
<feature type="non-terminal residue" evidence="7">
    <location>
        <position position="1"/>
    </location>
</feature>
<dbReference type="AlphaFoldDB" id="A0A813J6D2"/>
<proteinExistence type="inferred from homology"/>
<dbReference type="Pfam" id="PF05346">
    <property type="entry name" value="DUF747"/>
    <property type="match status" value="1"/>
</dbReference>
<protein>
    <submittedName>
        <fullName evidence="7">Uncharacterized protein</fullName>
    </submittedName>
</protein>
<feature type="transmembrane region" description="Helical" evidence="6">
    <location>
        <begin position="105"/>
        <end position="124"/>
    </location>
</feature>
<comment type="similarity">
    <text evidence="2">Belongs to the TAPT1 family.</text>
</comment>
<comment type="subcellular location">
    <subcellularLocation>
        <location evidence="1">Membrane</location>
        <topology evidence="1">Multi-pass membrane protein</topology>
    </subcellularLocation>
</comment>
<dbReference type="EMBL" id="CAJNNW010019188">
    <property type="protein sequence ID" value="CAE8664189.1"/>
    <property type="molecule type" value="Genomic_DNA"/>
</dbReference>
<evidence type="ECO:0000256" key="5">
    <source>
        <dbReference type="ARBA" id="ARBA00023136"/>
    </source>
</evidence>
<name>A0A813J6D2_POLGL</name>